<dbReference type="KEGG" id="nfr:ERS450000_01618"/>
<evidence type="ECO:0000256" key="1">
    <source>
        <dbReference type="SAM" id="Phobius"/>
    </source>
</evidence>
<evidence type="ECO:0000313" key="4">
    <source>
        <dbReference type="Proteomes" id="UP000057820"/>
    </source>
</evidence>
<feature type="transmembrane region" description="Helical" evidence="1">
    <location>
        <begin position="167"/>
        <end position="189"/>
    </location>
</feature>
<protein>
    <submittedName>
        <fullName evidence="3">PAP2 superfamily</fullName>
    </submittedName>
</protein>
<dbReference type="Proteomes" id="UP000057820">
    <property type="component" value="Chromosome 1"/>
</dbReference>
<dbReference type="SUPFAM" id="SSF48317">
    <property type="entry name" value="Acid phosphatase/Vanadium-dependent haloperoxidase"/>
    <property type="match status" value="1"/>
</dbReference>
<dbReference type="AlphaFoldDB" id="A0A0H5NLD5"/>
<evidence type="ECO:0000313" key="3">
    <source>
        <dbReference type="EMBL" id="CRY75977.1"/>
    </source>
</evidence>
<feature type="transmembrane region" description="Helical" evidence="1">
    <location>
        <begin position="143"/>
        <end position="161"/>
    </location>
</feature>
<keyword evidence="1" id="KW-0472">Membrane</keyword>
<dbReference type="InterPro" id="IPR000326">
    <property type="entry name" value="PAP2/HPO"/>
</dbReference>
<evidence type="ECO:0000259" key="2">
    <source>
        <dbReference type="Pfam" id="PF01569"/>
    </source>
</evidence>
<sequence>MLDQKLTGRAVVATLAALVTLTLPLTFPPGGGPTGVDRALADMVRTDPPAAIHRVLVAPSDGWLVVTLLLAAIAWFGWRRQWWRAATMLVVPEAAIALNTWVLKPLFDRPLHDYLAYPSGHTVHLVAVVTTVVLLCDSARVRLAVAVAGVVACGAVVVGQVGMDYHYATDVVGGAAAALALGIAGCAAAERLAGSRRPARGPGHDDSVP</sequence>
<dbReference type="InterPro" id="IPR036938">
    <property type="entry name" value="PAP2/HPO_sf"/>
</dbReference>
<accession>A0A0H5NLD5</accession>
<dbReference type="Pfam" id="PF01569">
    <property type="entry name" value="PAP2"/>
    <property type="match status" value="1"/>
</dbReference>
<reference evidence="4" key="1">
    <citation type="submission" date="2015-03" db="EMBL/GenBank/DDBJ databases">
        <authorList>
            <consortium name="Pathogen Informatics"/>
        </authorList>
    </citation>
    <scope>NUCLEOTIDE SEQUENCE [LARGE SCALE GENOMIC DNA]</scope>
    <source>
        <strain evidence="4">NCTC11134</strain>
    </source>
</reference>
<feature type="domain" description="Phosphatidic acid phosphatase type 2/haloperoxidase" evidence="2">
    <location>
        <begin position="115"/>
        <end position="184"/>
    </location>
</feature>
<dbReference type="EMBL" id="LN868938">
    <property type="protein sequence ID" value="CRY75977.1"/>
    <property type="molecule type" value="Genomic_DNA"/>
</dbReference>
<organism evidence="3 4">
    <name type="scientific">Nocardia farcinica</name>
    <dbReference type="NCBI Taxonomy" id="37329"/>
    <lineage>
        <taxon>Bacteria</taxon>
        <taxon>Bacillati</taxon>
        <taxon>Actinomycetota</taxon>
        <taxon>Actinomycetes</taxon>
        <taxon>Mycobacteriales</taxon>
        <taxon>Nocardiaceae</taxon>
        <taxon>Nocardia</taxon>
    </lineage>
</organism>
<gene>
    <name evidence="3" type="ORF">ERS450000_01618</name>
</gene>
<keyword evidence="1" id="KW-0812">Transmembrane</keyword>
<dbReference type="Gene3D" id="1.20.144.10">
    <property type="entry name" value="Phosphatidic acid phosphatase type 2/haloperoxidase"/>
    <property type="match status" value="1"/>
</dbReference>
<feature type="transmembrane region" description="Helical" evidence="1">
    <location>
        <begin position="85"/>
        <end position="103"/>
    </location>
</feature>
<name>A0A0H5NLD5_NOCFR</name>
<feature type="transmembrane region" description="Helical" evidence="1">
    <location>
        <begin position="57"/>
        <end position="78"/>
    </location>
</feature>
<dbReference type="RefSeq" id="WP_060591670.1">
    <property type="nucleotide sequence ID" value="NZ_CAACYE020000001.1"/>
</dbReference>
<keyword evidence="1" id="KW-1133">Transmembrane helix</keyword>
<proteinExistence type="predicted"/>
<feature type="transmembrane region" description="Helical" evidence="1">
    <location>
        <begin position="115"/>
        <end position="136"/>
    </location>
</feature>